<proteinExistence type="predicted"/>
<evidence type="ECO:0000313" key="2">
    <source>
        <dbReference type="EMBL" id="KAI1856008.1"/>
    </source>
</evidence>
<dbReference type="Pfam" id="PF22917">
    <property type="entry name" value="PRISE"/>
    <property type="match status" value="1"/>
</dbReference>
<dbReference type="AlphaFoldDB" id="A0A9Q0AK85"/>
<gene>
    <name evidence="2" type="ORF">JX265_011905</name>
</gene>
<dbReference type="InterPro" id="IPR036291">
    <property type="entry name" value="NAD(P)-bd_dom_sf"/>
</dbReference>
<accession>A0A9Q0AK85</accession>
<dbReference type="InterPro" id="IPR055222">
    <property type="entry name" value="PRISE-like_Rossmann-fold"/>
</dbReference>
<dbReference type="Gene3D" id="3.40.50.720">
    <property type="entry name" value="NAD(P)-binding Rossmann-like Domain"/>
    <property type="match status" value="1"/>
</dbReference>
<dbReference type="PANTHER" id="PTHR32487:SF29">
    <property type="entry name" value="NAD-DEPENDENT EPIMERASE_DEHYDRATASE DOMAIN-CONTAINING PROTEIN"/>
    <property type="match status" value="1"/>
</dbReference>
<protein>
    <recommendedName>
        <fullName evidence="1">PRISE-like Rossmann-fold domain-containing protein</fullName>
    </recommendedName>
</protein>
<evidence type="ECO:0000313" key="3">
    <source>
        <dbReference type="Proteomes" id="UP000829685"/>
    </source>
</evidence>
<dbReference type="CDD" id="cd08948">
    <property type="entry name" value="5beta-POR_like_SDR_a"/>
    <property type="match status" value="1"/>
</dbReference>
<dbReference type="Proteomes" id="UP000829685">
    <property type="component" value="Unassembled WGS sequence"/>
</dbReference>
<feature type="domain" description="PRISE-like Rossmann-fold" evidence="1">
    <location>
        <begin position="27"/>
        <end position="300"/>
    </location>
</feature>
<reference evidence="2" key="1">
    <citation type="submission" date="2021-03" db="EMBL/GenBank/DDBJ databases">
        <title>Revisited historic fungal species revealed as producer of novel bioactive compounds through whole genome sequencing and comparative genomics.</title>
        <authorList>
            <person name="Vignolle G.A."/>
            <person name="Hochenegger N."/>
            <person name="Mach R.L."/>
            <person name="Mach-Aigner A.R."/>
            <person name="Javad Rahimi M."/>
            <person name="Salim K.A."/>
            <person name="Chan C.M."/>
            <person name="Lim L.B.L."/>
            <person name="Cai F."/>
            <person name="Druzhinina I.S."/>
            <person name="U'Ren J.M."/>
            <person name="Derntl C."/>
        </authorList>
    </citation>
    <scope>NUCLEOTIDE SEQUENCE</scope>
    <source>
        <strain evidence="2">TUCIM 5799</strain>
    </source>
</reference>
<evidence type="ECO:0000259" key="1">
    <source>
        <dbReference type="Pfam" id="PF22917"/>
    </source>
</evidence>
<dbReference type="SUPFAM" id="SSF51735">
    <property type="entry name" value="NAD(P)-binding Rossmann-fold domains"/>
    <property type="match status" value="1"/>
</dbReference>
<comment type="caution">
    <text evidence="2">The sequence shown here is derived from an EMBL/GenBank/DDBJ whole genome shotgun (WGS) entry which is preliminary data.</text>
</comment>
<dbReference type="PANTHER" id="PTHR32487">
    <property type="entry name" value="3-OXO-DELTA(4,5)-STEROID 5-BETA-REDUCTASE"/>
    <property type="match status" value="1"/>
</dbReference>
<sequence>MSVQQVQSIDIYHGLPVYDDSLTGLTAIITGANGISGYHMLQVLSRSPSRWRKIYCLSRRPPYMPGGLPSNAEHVALDFLKTPEEIAATLKDKGVQADHIFFFAYLQPSPKAGGGLWSDAGEMCRVNSQLLDNFIGALKMASIKPKRFMLQTGAKNYGVHLGATKVPQEESDPRVEIEPNFYYPQEDSLFKYCREEGVGWNVHMPGAILGAVPDAAMNMAFPLAVYASVCAELKQPLEWPSGVEAWQMHSSMSSAMLNAFMEEWAVLTPAAENQRFNTSDDSLFTWEGFWPRLAGWYGVDWKGPDPEATYVERQVPHNPRGYGSNATVRQKFSLTEWAKGPEVQEAWEKIADRHDLACRELKDVDRVFAFLDGSTTRAGPLLLSMDKSRKLGWHGFVDTSESLLSVFDNFARIKMIPPVPKVKVAFN</sequence>
<organism evidence="2 3">
    <name type="scientific">Neoarthrinium moseri</name>
    <dbReference type="NCBI Taxonomy" id="1658444"/>
    <lineage>
        <taxon>Eukaryota</taxon>
        <taxon>Fungi</taxon>
        <taxon>Dikarya</taxon>
        <taxon>Ascomycota</taxon>
        <taxon>Pezizomycotina</taxon>
        <taxon>Sordariomycetes</taxon>
        <taxon>Xylariomycetidae</taxon>
        <taxon>Amphisphaeriales</taxon>
        <taxon>Apiosporaceae</taxon>
        <taxon>Neoarthrinium</taxon>
    </lineage>
</organism>
<dbReference type="EMBL" id="JAFIMR010000047">
    <property type="protein sequence ID" value="KAI1856008.1"/>
    <property type="molecule type" value="Genomic_DNA"/>
</dbReference>
<keyword evidence="3" id="KW-1185">Reference proteome</keyword>
<dbReference type="OrthoDB" id="1731983at2759"/>
<name>A0A9Q0AK85_9PEZI</name>